<dbReference type="PATRIC" id="fig|1514904.3.peg.3274"/>
<dbReference type="SUPFAM" id="SSF53850">
    <property type="entry name" value="Periplasmic binding protein-like II"/>
    <property type="match status" value="1"/>
</dbReference>
<dbReference type="Gene3D" id="3.40.190.10">
    <property type="entry name" value="Periplasmic binding protein-like II"/>
    <property type="match status" value="2"/>
</dbReference>
<dbReference type="STRING" id="1514904.SU32_06220"/>
<accession>A0A0M9GNX0</accession>
<proteinExistence type="predicted"/>
<keyword evidence="2" id="KW-1185">Reference proteome</keyword>
<evidence type="ECO:0008006" key="3">
    <source>
        <dbReference type="Google" id="ProtNLM"/>
    </source>
</evidence>
<name>A0A0M9GNX0_9HYPH</name>
<dbReference type="PANTHER" id="PTHR35841:SF1">
    <property type="entry name" value="PHOSPHONATES-BINDING PERIPLASMIC PROTEIN"/>
    <property type="match status" value="1"/>
</dbReference>
<dbReference type="Pfam" id="PF12974">
    <property type="entry name" value="Phosphonate-bd"/>
    <property type="match status" value="1"/>
</dbReference>
<sequence length="271" mass="29236">MGVFRVGISALHGEPPRKGSFDLFRKHLAEALNMPVEIFQANDASALIDAVAASRIEYAILPTAGFATLDAFCSCVVPIAAPVSENGADSVRSVLIANQKVMADLNDIEGRKIAVGPASSLTGFMLPHAFFRPAEKQLGESGADIVQTASQFEAVRLFQAGKVDGFFAWEHATQGTEKRYENEFLDNVGKDSELEPAVLWRSEAVLYGPHTVRKNLPKEAIDAIRDALVSINEKEPLAYDAISPELGGAMQAVSKEDYSVASQMVRALAEQ</sequence>
<dbReference type="Proteomes" id="UP000038011">
    <property type="component" value="Unassembled WGS sequence"/>
</dbReference>
<dbReference type="PANTHER" id="PTHR35841">
    <property type="entry name" value="PHOSPHONATES-BINDING PERIPLASMIC PROTEIN"/>
    <property type="match status" value="1"/>
</dbReference>
<reference evidence="1 2" key="1">
    <citation type="submission" date="2015-01" db="EMBL/GenBank/DDBJ databases">
        <title>Ahrensia donghaiensis sp. nov., a novel dimethylsulphoniopropionate-cleavage bacterium isolated from seawater and emended descriptions of the genus Ahrensia and Ahrensia kielensis.</title>
        <authorList>
            <person name="Liu J."/>
        </authorList>
    </citation>
    <scope>NUCLEOTIDE SEQUENCE [LARGE SCALE GENOMIC DNA]</scope>
    <source>
        <strain evidence="1 2">LZD062</strain>
    </source>
</reference>
<protein>
    <recommendedName>
        <fullName evidence="3">Phosphonate ABC transporter substrate-binding protein</fullName>
    </recommendedName>
</protein>
<dbReference type="EMBL" id="JXMU01000007">
    <property type="protein sequence ID" value="KPB01949.1"/>
    <property type="molecule type" value="Genomic_DNA"/>
</dbReference>
<comment type="caution">
    <text evidence="1">The sequence shown here is derived from an EMBL/GenBank/DDBJ whole genome shotgun (WGS) entry which is preliminary data.</text>
</comment>
<gene>
    <name evidence="1" type="ORF">SU32_06220</name>
</gene>
<evidence type="ECO:0000313" key="1">
    <source>
        <dbReference type="EMBL" id="KPB01949.1"/>
    </source>
</evidence>
<organism evidence="1 2">
    <name type="scientific">Ahrensia marina</name>
    <dbReference type="NCBI Taxonomy" id="1514904"/>
    <lineage>
        <taxon>Bacteria</taxon>
        <taxon>Pseudomonadati</taxon>
        <taxon>Pseudomonadota</taxon>
        <taxon>Alphaproteobacteria</taxon>
        <taxon>Hyphomicrobiales</taxon>
        <taxon>Ahrensiaceae</taxon>
        <taxon>Ahrensia</taxon>
    </lineage>
</organism>
<dbReference type="AlphaFoldDB" id="A0A0M9GNX0"/>
<evidence type="ECO:0000313" key="2">
    <source>
        <dbReference type="Proteomes" id="UP000038011"/>
    </source>
</evidence>